<dbReference type="GO" id="GO:0007218">
    <property type="term" value="P:neuropeptide signaling pathway"/>
    <property type="evidence" value="ECO:0007669"/>
    <property type="project" value="UniProtKB-KW"/>
</dbReference>
<keyword evidence="3" id="KW-0964">Secreted</keyword>
<dbReference type="STRING" id="144197.ENSSPAP00000018438"/>
<comment type="similarity">
    <text evidence="2">Belongs to the FARP (FMRFamide related peptide) family.</text>
</comment>
<dbReference type="GO" id="GO:0005576">
    <property type="term" value="C:extracellular region"/>
    <property type="evidence" value="ECO:0007669"/>
    <property type="project" value="UniProtKB-SubCell"/>
</dbReference>
<dbReference type="GO" id="GO:0032277">
    <property type="term" value="P:negative regulation of gonadotropin secretion"/>
    <property type="evidence" value="ECO:0007669"/>
    <property type="project" value="TreeGrafter"/>
</dbReference>
<sequence length="205" mass="23312">MLTTMMLSALLMLWGLGAFDLQVYGKSIHSDKTLLISNDGKHSARKQPHQQIKGEIRRSLDLESYNIHVSPTTSKHSLPTIIRIYPPTSIPRHLHANIPMRFGRDSDPRDGRAPSSPNKPQRFGRSSKLIQMCADCPDVREAPNPVLPQRFGRNSPYWSFLRSLASQRLLNAGLHWAGDFEFTSSSEEKEEEEEEEEEEDKAFKA</sequence>
<evidence type="ECO:0000256" key="3">
    <source>
        <dbReference type="ARBA" id="ARBA00022525"/>
    </source>
</evidence>
<organism evidence="9">
    <name type="scientific">Stegastes partitus</name>
    <name type="common">bicolor damselfish</name>
    <dbReference type="NCBI Taxonomy" id="144197"/>
    <lineage>
        <taxon>Eukaryota</taxon>
        <taxon>Metazoa</taxon>
        <taxon>Chordata</taxon>
        <taxon>Craniata</taxon>
        <taxon>Vertebrata</taxon>
        <taxon>Euteleostomi</taxon>
        <taxon>Actinopterygii</taxon>
        <taxon>Neopterygii</taxon>
        <taxon>Teleostei</taxon>
        <taxon>Neoteleostei</taxon>
        <taxon>Acanthomorphata</taxon>
        <taxon>Ovalentaria</taxon>
        <taxon>Pomacentridae</taxon>
        <taxon>Stegastes</taxon>
    </lineage>
</organism>
<feature type="compositionally biased region" description="Acidic residues" evidence="7">
    <location>
        <begin position="188"/>
        <end position="205"/>
    </location>
</feature>
<reference evidence="9" key="1">
    <citation type="submission" date="2023-09" db="UniProtKB">
        <authorList>
            <consortium name="Ensembl"/>
        </authorList>
    </citation>
    <scope>IDENTIFICATION</scope>
</reference>
<evidence type="ECO:0000256" key="6">
    <source>
        <dbReference type="ARBA" id="ARBA00023320"/>
    </source>
</evidence>
<dbReference type="Ensembl" id="ENSSPAT00000018717.1">
    <property type="protein sequence ID" value="ENSSPAP00000018438.1"/>
    <property type="gene ID" value="ENSSPAG00000013927.1"/>
</dbReference>
<feature type="region of interest" description="Disordered" evidence="7">
    <location>
        <begin position="99"/>
        <end position="127"/>
    </location>
</feature>
<evidence type="ECO:0000256" key="4">
    <source>
        <dbReference type="ARBA" id="ARBA00022729"/>
    </source>
</evidence>
<proteinExistence type="inferred from homology"/>
<evidence type="ECO:0000256" key="7">
    <source>
        <dbReference type="SAM" id="MobiDB-lite"/>
    </source>
</evidence>
<dbReference type="GO" id="GO:0005102">
    <property type="term" value="F:signaling receptor binding"/>
    <property type="evidence" value="ECO:0007669"/>
    <property type="project" value="TreeGrafter"/>
</dbReference>
<evidence type="ECO:0000256" key="8">
    <source>
        <dbReference type="SAM" id="SignalP"/>
    </source>
</evidence>
<comment type="subcellular location">
    <subcellularLocation>
        <location evidence="1">Secreted</location>
    </subcellularLocation>
</comment>
<feature type="compositionally biased region" description="Basic and acidic residues" evidence="7">
    <location>
        <begin position="102"/>
        <end position="112"/>
    </location>
</feature>
<accession>A0A3B5AAI5</accession>
<dbReference type="AlphaFoldDB" id="A0A3B5AAI5"/>
<name>A0A3B5AAI5_9TELE</name>
<evidence type="ECO:0000256" key="1">
    <source>
        <dbReference type="ARBA" id="ARBA00004613"/>
    </source>
</evidence>
<evidence type="ECO:0000256" key="2">
    <source>
        <dbReference type="ARBA" id="ARBA00006356"/>
    </source>
</evidence>
<protein>
    <submittedName>
        <fullName evidence="9">Pro-FMRFamide-related neuropeptide VF-like</fullName>
    </submittedName>
</protein>
<keyword evidence="4 8" id="KW-0732">Signal</keyword>
<dbReference type="PANTHER" id="PTHR14403">
    <property type="entry name" value="RFAMIDE PEPTIDE GONADOTROPIN INHIBITORY HORMONE"/>
    <property type="match status" value="1"/>
</dbReference>
<dbReference type="PANTHER" id="PTHR14403:SF6">
    <property type="entry name" value="PRO-FMRFAMIDE-RELATED NEUROPEPTIDE VF"/>
    <property type="match status" value="1"/>
</dbReference>
<evidence type="ECO:0000313" key="9">
    <source>
        <dbReference type="Ensembl" id="ENSSPAP00000018438.1"/>
    </source>
</evidence>
<feature type="chain" id="PRO_5017339138" evidence="8">
    <location>
        <begin position="26"/>
        <end position="205"/>
    </location>
</feature>
<keyword evidence="5" id="KW-0027">Amidation</keyword>
<evidence type="ECO:0000256" key="5">
    <source>
        <dbReference type="ARBA" id="ARBA00022815"/>
    </source>
</evidence>
<feature type="signal peptide" evidence="8">
    <location>
        <begin position="1"/>
        <end position="25"/>
    </location>
</feature>
<feature type="region of interest" description="Disordered" evidence="7">
    <location>
        <begin position="181"/>
        <end position="205"/>
    </location>
</feature>
<dbReference type="GeneTree" id="ENSGT00390000003271"/>
<dbReference type="InterPro" id="IPR026297">
    <property type="entry name" value="FMRFamide-related/fGRP"/>
</dbReference>
<keyword evidence="6" id="KW-0527">Neuropeptide</keyword>